<comment type="caution">
    <text evidence="1">The sequence shown here is derived from an EMBL/GenBank/DDBJ whole genome shotgun (WGS) entry which is preliminary data.</text>
</comment>
<proteinExistence type="predicted"/>
<keyword evidence="2" id="KW-1185">Reference proteome</keyword>
<protein>
    <submittedName>
        <fullName evidence="1">Uncharacterized protein</fullName>
    </submittedName>
</protein>
<sequence length="96" mass="10853">MLKGASVDGKAQEQESQLTEEVTRLKLDFNGCYLSCLEEVQARHAMLDLKFLEVSEKSTLLARGVVGLLSQSENETKLKSRREWWLTRVGLAKVDL</sequence>
<accession>A0A843WZC8</accession>
<organism evidence="1 2">
    <name type="scientific">Colocasia esculenta</name>
    <name type="common">Wild taro</name>
    <name type="synonym">Arum esculentum</name>
    <dbReference type="NCBI Taxonomy" id="4460"/>
    <lineage>
        <taxon>Eukaryota</taxon>
        <taxon>Viridiplantae</taxon>
        <taxon>Streptophyta</taxon>
        <taxon>Embryophyta</taxon>
        <taxon>Tracheophyta</taxon>
        <taxon>Spermatophyta</taxon>
        <taxon>Magnoliopsida</taxon>
        <taxon>Liliopsida</taxon>
        <taxon>Araceae</taxon>
        <taxon>Aroideae</taxon>
        <taxon>Colocasieae</taxon>
        <taxon>Colocasia</taxon>
    </lineage>
</organism>
<name>A0A843WZC8_COLES</name>
<evidence type="ECO:0000313" key="1">
    <source>
        <dbReference type="EMBL" id="MQM13596.1"/>
    </source>
</evidence>
<dbReference type="EMBL" id="NMUH01005749">
    <property type="protein sequence ID" value="MQM13596.1"/>
    <property type="molecule type" value="Genomic_DNA"/>
</dbReference>
<dbReference type="AlphaFoldDB" id="A0A843WZC8"/>
<dbReference type="Proteomes" id="UP000652761">
    <property type="component" value="Unassembled WGS sequence"/>
</dbReference>
<reference evidence="1" key="1">
    <citation type="submission" date="2017-07" db="EMBL/GenBank/DDBJ databases">
        <title>Taro Niue Genome Assembly and Annotation.</title>
        <authorList>
            <person name="Atibalentja N."/>
            <person name="Keating K."/>
            <person name="Fields C.J."/>
        </authorList>
    </citation>
    <scope>NUCLEOTIDE SEQUENCE</scope>
    <source>
        <strain evidence="1">Niue_2</strain>
        <tissue evidence="1">Leaf</tissue>
    </source>
</reference>
<gene>
    <name evidence="1" type="ORF">Taro_046521</name>
</gene>
<evidence type="ECO:0000313" key="2">
    <source>
        <dbReference type="Proteomes" id="UP000652761"/>
    </source>
</evidence>